<protein>
    <submittedName>
        <fullName evidence="1">Uncharacterized protein</fullName>
    </submittedName>
</protein>
<reference evidence="1" key="1">
    <citation type="submission" date="2021-01" db="EMBL/GenBank/DDBJ databases">
        <authorList>
            <person name="Corre E."/>
            <person name="Pelletier E."/>
            <person name="Niang G."/>
            <person name="Scheremetjew M."/>
            <person name="Finn R."/>
            <person name="Kale V."/>
            <person name="Holt S."/>
            <person name="Cochrane G."/>
            <person name="Meng A."/>
            <person name="Brown T."/>
            <person name="Cohen L."/>
        </authorList>
    </citation>
    <scope>NUCLEOTIDE SEQUENCE</scope>
    <source>
        <strain evidence="1">CCMP2058</strain>
    </source>
</reference>
<gene>
    <name evidence="1" type="ORF">LAMO00422_LOCUS6840</name>
</gene>
<sequence>MHKYKTYLHFFVQVLDSSRPSSVSYDIIKSLHDPHRRAILHARGIQAINQAVKSIAVARREWGESKEQTENELASYVRMHPSEELTWACTLEVVPFTPQPEPPLQLGEIIEYNSSTHGVWIPGEVMNLNEDGTVDLNIREQADPSRIRRLIEELRVARTSEPDLVAKTILNKLKHGQPLMLAAIGASSVHAAVLGIALGSLYLQEEYEMADISFRPEFSTVELGSNASNKLVTLRLLLAADNLHKPNSDVSGDGDTTVSTAEDE</sequence>
<dbReference type="GO" id="GO:0003676">
    <property type="term" value="F:nucleic acid binding"/>
    <property type="evidence" value="ECO:0007669"/>
    <property type="project" value="InterPro"/>
</dbReference>
<dbReference type="InterPro" id="IPR007347">
    <property type="entry name" value="SpoVS"/>
</dbReference>
<organism evidence="1">
    <name type="scientific">Amorphochlora amoebiformis</name>
    <dbReference type="NCBI Taxonomy" id="1561963"/>
    <lineage>
        <taxon>Eukaryota</taxon>
        <taxon>Sar</taxon>
        <taxon>Rhizaria</taxon>
        <taxon>Cercozoa</taxon>
        <taxon>Chlorarachniophyceae</taxon>
        <taxon>Amorphochlora</taxon>
    </lineage>
</organism>
<evidence type="ECO:0000313" key="1">
    <source>
        <dbReference type="EMBL" id="CAD8442614.1"/>
    </source>
</evidence>
<dbReference type="EMBL" id="HBEM01009764">
    <property type="protein sequence ID" value="CAD8442614.1"/>
    <property type="molecule type" value="Transcribed_RNA"/>
</dbReference>
<dbReference type="PANTHER" id="PTHR35331">
    <property type="entry name" value="STAGE V SPORULATION PROTEIN S"/>
    <property type="match status" value="1"/>
</dbReference>
<dbReference type="Pfam" id="PF04232">
    <property type="entry name" value="SpoVS"/>
    <property type="match status" value="2"/>
</dbReference>
<dbReference type="InterPro" id="IPR036882">
    <property type="entry name" value="Alba-like_dom_sf"/>
</dbReference>
<dbReference type="Gene3D" id="3.30.110.20">
    <property type="entry name" value="Alba-like domain"/>
    <property type="match status" value="2"/>
</dbReference>
<proteinExistence type="predicted"/>
<name>A0A7S0GVB6_9EUKA</name>
<dbReference type="PANTHER" id="PTHR35331:SF1">
    <property type="entry name" value="STAGE V SPORULATION PROTEIN S"/>
    <property type="match status" value="1"/>
</dbReference>
<accession>A0A7S0GVB6</accession>
<dbReference type="AlphaFoldDB" id="A0A7S0GVB6"/>